<dbReference type="Ensembl" id="ENSGALT00010057033.1">
    <property type="protein sequence ID" value="ENSGALP00010034690.1"/>
    <property type="gene ID" value="ENSGALG00010023384.1"/>
</dbReference>
<reference evidence="14" key="2">
    <citation type="submission" date="2025-08" db="UniProtKB">
        <authorList>
            <consortium name="Ensembl"/>
        </authorList>
    </citation>
    <scope>IDENTIFICATION</scope>
    <source>
        <strain evidence="14">broiler</strain>
    </source>
</reference>
<keyword evidence="4 11" id="KW-0813">Transport</keyword>
<dbReference type="InterPro" id="IPR026740">
    <property type="entry name" value="AP3_beta"/>
</dbReference>
<protein>
    <recommendedName>
        <fullName evidence="11">AP-3 complex subunit beta</fullName>
    </recommendedName>
</protein>
<evidence type="ECO:0000256" key="2">
    <source>
        <dbReference type="ARBA" id="ARBA00004555"/>
    </source>
</evidence>
<feature type="compositionally biased region" description="Basic and acidic residues" evidence="12">
    <location>
        <begin position="607"/>
        <end position="616"/>
    </location>
</feature>
<dbReference type="InterPro" id="IPR002553">
    <property type="entry name" value="Clathrin/coatomer_adapt-like_N"/>
</dbReference>
<keyword evidence="6 11" id="KW-0653">Protein transport</keyword>
<dbReference type="FunFam" id="1.25.10.10:FF:000023">
    <property type="entry name" value="AP-3 complex subunit beta"/>
    <property type="match status" value="1"/>
</dbReference>
<organism evidence="14 15">
    <name type="scientific">Gallus gallus</name>
    <name type="common">Chicken</name>
    <dbReference type="NCBI Taxonomy" id="9031"/>
    <lineage>
        <taxon>Eukaryota</taxon>
        <taxon>Metazoa</taxon>
        <taxon>Chordata</taxon>
        <taxon>Craniata</taxon>
        <taxon>Vertebrata</taxon>
        <taxon>Euteleostomi</taxon>
        <taxon>Archelosauria</taxon>
        <taxon>Archosauria</taxon>
        <taxon>Dinosauria</taxon>
        <taxon>Saurischia</taxon>
        <taxon>Theropoda</taxon>
        <taxon>Coelurosauria</taxon>
        <taxon>Aves</taxon>
        <taxon>Neognathae</taxon>
        <taxon>Galloanserae</taxon>
        <taxon>Galliformes</taxon>
        <taxon>Phasianidae</taxon>
        <taxon>Phasianinae</taxon>
        <taxon>Gallus</taxon>
    </lineage>
</organism>
<dbReference type="InterPro" id="IPR011989">
    <property type="entry name" value="ARM-like"/>
</dbReference>
<comment type="function">
    <text evidence="10">Subunit of non-clathrin- and clathrin-associated adaptor protein complex 3 (AP-3) that plays a role in protein sorting in the late-Golgi/trans-Golgi network (TGN) and/or endosomes. The AP complexes mediate both the recruitment of clathrin to membranes and the recognition of sorting signals within the cytosolic tails of transmembrane cargo molecules. AP-3 appears to be involved in the sorting of a subset of transmembrane proteins targeted to lysosomes and lysosome-related organelles. In concert with the BLOC-1 complex, AP-3 is required to target cargos into vesicles assembled at cell bodies for delivery into neurites and nerve terminals.</text>
</comment>
<evidence type="ECO:0000256" key="7">
    <source>
        <dbReference type="ARBA" id="ARBA00023034"/>
    </source>
</evidence>
<evidence type="ECO:0000256" key="10">
    <source>
        <dbReference type="ARBA" id="ARBA00023570"/>
    </source>
</evidence>
<reference evidence="14" key="1">
    <citation type="submission" date="2020-11" db="EMBL/GenBank/DDBJ databases">
        <title>Gallus gallus (Chicken) genome, bGalGal1, GRCg7b, maternal haplotype autosomes + Z &amp; W.</title>
        <authorList>
            <person name="Warren W."/>
            <person name="Formenti G."/>
            <person name="Fedrigo O."/>
            <person name="Haase B."/>
            <person name="Mountcastle J."/>
            <person name="Balacco J."/>
            <person name="Tracey A."/>
            <person name="Schneider V."/>
            <person name="Okimoto R."/>
            <person name="Cheng H."/>
            <person name="Hawken R."/>
            <person name="Howe K."/>
            <person name="Jarvis E.D."/>
        </authorList>
    </citation>
    <scope>NUCLEOTIDE SEQUENCE [LARGE SCALE GENOMIC DNA]</scope>
    <source>
        <strain evidence="14">Broiler</strain>
    </source>
</reference>
<dbReference type="SMART" id="SM01355">
    <property type="entry name" value="AP3B1_C"/>
    <property type="match status" value="1"/>
</dbReference>
<dbReference type="InterPro" id="IPR016024">
    <property type="entry name" value="ARM-type_fold"/>
</dbReference>
<dbReference type="AlphaFoldDB" id="A0A8V0ZV12"/>
<keyword evidence="15" id="KW-1185">Reference proteome</keyword>
<keyword evidence="8 11" id="KW-0472">Membrane</keyword>
<dbReference type="Proteomes" id="UP000000539">
    <property type="component" value="Chromosome 10"/>
</dbReference>
<dbReference type="InterPro" id="IPR026739">
    <property type="entry name" value="AP_beta"/>
</dbReference>
<feature type="compositionally biased region" description="Acidic residues" evidence="12">
    <location>
        <begin position="630"/>
        <end position="640"/>
    </location>
</feature>
<evidence type="ECO:0000256" key="11">
    <source>
        <dbReference type="PIRNR" id="PIRNR037096"/>
    </source>
</evidence>
<dbReference type="Pfam" id="PF14796">
    <property type="entry name" value="AP3B1_C"/>
    <property type="match status" value="1"/>
</dbReference>
<evidence type="ECO:0000259" key="13">
    <source>
        <dbReference type="SMART" id="SM01355"/>
    </source>
</evidence>
<evidence type="ECO:0000256" key="4">
    <source>
        <dbReference type="ARBA" id="ARBA00022448"/>
    </source>
</evidence>
<gene>
    <name evidence="14" type="primary">AP3B2</name>
</gene>
<feature type="domain" description="AP-3 complex subunit beta C-terminal" evidence="13">
    <location>
        <begin position="766"/>
        <end position="913"/>
    </location>
</feature>
<dbReference type="InterPro" id="IPR029390">
    <property type="entry name" value="AP3B_C"/>
</dbReference>
<feature type="compositionally biased region" description="Low complexity" evidence="12">
    <location>
        <begin position="641"/>
        <end position="653"/>
    </location>
</feature>
<comment type="similarity">
    <text evidence="3 11">Belongs to the adaptor complexes large subunit family.</text>
</comment>
<feature type="compositionally biased region" description="Low complexity" evidence="12">
    <location>
        <begin position="731"/>
        <end position="749"/>
    </location>
</feature>
<feature type="region of interest" description="Disordered" evidence="12">
    <location>
        <begin position="1"/>
        <end position="29"/>
    </location>
</feature>
<evidence type="ECO:0000313" key="14">
    <source>
        <dbReference type="Ensembl" id="ENSGALP00010034690.1"/>
    </source>
</evidence>
<dbReference type="Gene3D" id="1.25.10.10">
    <property type="entry name" value="Leucine-rich Repeat Variant"/>
    <property type="match status" value="1"/>
</dbReference>
<sequence>MAASPAYGEEKGGSSSLGEPEYGHDPASGGIFASDYKRHDDLKEMLDSNKDSLKLEAMKRIVAMIAWGKNASDLFPAVVKNVACKNIEVKKLVYVYLVRYAEEQQDLALLSISTFQRGLKDPNQLIRASALRVLSSIRVPIIVPIMMLAIKEAASDMSPYVRKTAAHAIPKLYSLDSDQKDQLIEVIEKLLADKTTLVAGSVVMAFEEVCPERIDLIHKNYRKLCNLLIDVEEWGQVVIINMLTRYARTQFLSPNQNVVMAVAQLYFHLAPKAEVGVIAKALVRLLRSHSEVQYVVLQNVATMSIKRRGMFEPYLKSFYIRSTDPTQIKILKLEVLTNLANETNISTILREFQTYIRSMDKDFVAATIQAIGRCATNIGKVRDTCLNGLVQLLSNRDELVVAESVVVIKKLLQMQPAQHSEIIKHMAKLTDNIQVPMARASILWLIGEYCEHVPKIAPDVLRKMAKSFTNEEDIVKLQVINLAAKLYLTNSKQSKLLTQYVLNLAKYDQNYDIRDRARFIRQLIVPTEKSGALNKYAKKLFLAQKPAPILESSFKDRDHFQLGSLSHLLNAKAVGYQELPDWPDEAPDPSVRNVEVPEWTKCTSREKRKDKVEKPFYSDSEGESGPTESADSEPESDSEESGSSSSSGTSSSSSEEEDEEEEEGGSEEQSEDKEGEEEEEEKRKKKKEKGGPRKASPRSVGSEEEEEAEGKKVKKAAGPQGKKGHAETSSEEASASESSSSGSDSGTEAPTVVEAKRRKVIPSSKAGPKEISLLDLDDFTPPPPQPVPSSSIISTSLVTDLEGLTLTDTSLAPALLSPAFGAVRTYELLHRMAGEGLSVEYCFSRRPFPGDPHMVAVQIQISNNTDAEVKSLRVSEPKLLAGMRIQEFPEIESLAPGDTASVVMGIDFCDSTQAANFQLCTHTRHFYVSIQPPVGELMAPVFMSENEFRKEQGKLTGMSEITEKLTLPEKCRSDHAIVQQVTSAANVGRVPCGADNEYRFAAKTVTSGSLVLITLEWREGAAAQLTVNSEKMVIGTMLVKDIIQALAQ</sequence>
<reference evidence="14" key="3">
    <citation type="submission" date="2025-09" db="UniProtKB">
        <authorList>
            <consortium name="Ensembl"/>
        </authorList>
    </citation>
    <scope>IDENTIFICATION</scope>
    <source>
        <strain evidence="14">broiler</strain>
    </source>
</reference>
<dbReference type="GO" id="GO:0006886">
    <property type="term" value="P:intracellular protein transport"/>
    <property type="evidence" value="ECO:0007669"/>
    <property type="project" value="InterPro"/>
</dbReference>
<dbReference type="GO" id="GO:0005794">
    <property type="term" value="C:Golgi apparatus"/>
    <property type="evidence" value="ECO:0007669"/>
    <property type="project" value="UniProtKB-SubCell"/>
</dbReference>
<keyword evidence="9" id="KW-0968">Cytoplasmic vesicle</keyword>
<dbReference type="PIRSF" id="PIRSF037096">
    <property type="entry name" value="AP3_complex_beta"/>
    <property type="match status" value="1"/>
</dbReference>
<dbReference type="OrthoDB" id="302453at2759"/>
<feature type="region of interest" description="Disordered" evidence="12">
    <location>
        <begin position="607"/>
        <end position="766"/>
    </location>
</feature>
<dbReference type="PANTHER" id="PTHR11134">
    <property type="entry name" value="ADAPTOR COMPLEX SUBUNIT BETA FAMILY MEMBER"/>
    <property type="match status" value="1"/>
</dbReference>
<feature type="compositionally biased region" description="Acidic residues" evidence="12">
    <location>
        <begin position="654"/>
        <end position="680"/>
    </location>
</feature>
<dbReference type="InterPro" id="IPR056314">
    <property type="entry name" value="AP3B1/2_C"/>
</dbReference>
<dbReference type="SUPFAM" id="SSF48371">
    <property type="entry name" value="ARM repeat"/>
    <property type="match status" value="1"/>
</dbReference>
<dbReference type="Pfam" id="PF24080">
    <property type="entry name" value="AP3B1_C_2"/>
    <property type="match status" value="1"/>
</dbReference>
<keyword evidence="7" id="KW-0333">Golgi apparatus</keyword>
<evidence type="ECO:0000313" key="15">
    <source>
        <dbReference type="Proteomes" id="UP000000539"/>
    </source>
</evidence>
<name>A0A8V0ZV12_CHICK</name>
<proteinExistence type="inferred from homology"/>
<evidence type="ECO:0000256" key="1">
    <source>
        <dbReference type="ARBA" id="ARBA00004145"/>
    </source>
</evidence>
<evidence type="ECO:0000256" key="6">
    <source>
        <dbReference type="ARBA" id="ARBA00022927"/>
    </source>
</evidence>
<dbReference type="GeneTree" id="ENSGT00940000156817"/>
<evidence type="ECO:0000256" key="8">
    <source>
        <dbReference type="ARBA" id="ARBA00023136"/>
    </source>
</evidence>
<comment type="subcellular location">
    <subcellularLocation>
        <location evidence="1">Cytoplasmic vesicle</location>
        <location evidence="1">Clathrin-coated vesicle membrane</location>
        <topology evidence="1">Peripheral membrane protein</topology>
        <orientation evidence="1">Cytoplasmic side</orientation>
    </subcellularLocation>
    <subcellularLocation>
        <location evidence="2">Golgi apparatus</location>
    </subcellularLocation>
</comment>
<evidence type="ECO:0000256" key="5">
    <source>
        <dbReference type="ARBA" id="ARBA00022553"/>
    </source>
</evidence>
<evidence type="ECO:0000256" key="3">
    <source>
        <dbReference type="ARBA" id="ARBA00006613"/>
    </source>
</evidence>
<keyword evidence="5" id="KW-0597">Phosphoprotein</keyword>
<dbReference type="GO" id="GO:0030123">
    <property type="term" value="C:AP-3 adaptor complex"/>
    <property type="evidence" value="ECO:0007669"/>
    <property type="project" value="UniProtKB-UniRule"/>
</dbReference>
<accession>A0A8V0ZV12</accession>
<dbReference type="GO" id="GO:0016192">
    <property type="term" value="P:vesicle-mediated transport"/>
    <property type="evidence" value="ECO:0007669"/>
    <property type="project" value="InterPro"/>
</dbReference>
<dbReference type="Pfam" id="PF01602">
    <property type="entry name" value="Adaptin_N"/>
    <property type="match status" value="1"/>
</dbReference>
<evidence type="ECO:0000256" key="9">
    <source>
        <dbReference type="ARBA" id="ARBA00023329"/>
    </source>
</evidence>
<dbReference type="GO" id="GO:0030665">
    <property type="term" value="C:clathrin-coated vesicle membrane"/>
    <property type="evidence" value="ECO:0007669"/>
    <property type="project" value="UniProtKB-SubCell"/>
</dbReference>
<evidence type="ECO:0000256" key="12">
    <source>
        <dbReference type="SAM" id="MobiDB-lite"/>
    </source>
</evidence>